<feature type="transmembrane region" description="Helical" evidence="6">
    <location>
        <begin position="497"/>
        <end position="519"/>
    </location>
</feature>
<keyword evidence="4 6" id="KW-0472">Membrane</keyword>
<feature type="transmembrane region" description="Helical" evidence="6">
    <location>
        <begin position="110"/>
        <end position="129"/>
    </location>
</feature>
<gene>
    <name evidence="7" type="ORF">BOX15_Mlig020424g1</name>
</gene>
<evidence type="ECO:0000256" key="4">
    <source>
        <dbReference type="ARBA" id="ARBA00023136"/>
    </source>
</evidence>
<comment type="caution">
    <text evidence="7">The sequence shown here is derived from an EMBL/GenBank/DDBJ whole genome shotgun (WGS) entry which is preliminary data.</text>
</comment>
<evidence type="ECO:0008006" key="9">
    <source>
        <dbReference type="Google" id="ProtNLM"/>
    </source>
</evidence>
<keyword evidence="2 6" id="KW-0812">Transmembrane</keyword>
<protein>
    <recommendedName>
        <fullName evidence="9">EamA domain-containing protein</fullName>
    </recommendedName>
</protein>
<keyword evidence="8" id="KW-1185">Reference proteome</keyword>
<dbReference type="AlphaFoldDB" id="A0A267GUU9"/>
<sequence>RGTLGIGPPSRLVAAPLPPSADYYRHRRIRRRRRKRLFRRRLANRLSGFGCLIASALLSAFGGHLARLIVDAVHRRHTRPSDLSAVLSNFTMSTDGPEPSTLANSDRPFLVVYTSASLMSLLLIGFSFLPDWWQQRRLLYSSRRRPERQRQRPAVVDASDVQIGEGVTGYDNLATVEEAAEKAEEAKMSDPHFVPVQFDSSSTEAELYSSLNAEYASPAPSAPGAFVAADEASPLLPQSQPLHEARRARGVRFSRISEVRQLSESEAHAASMARMSYQAYQRALESSLEVTDELDEFDEDELDYDDFEHDFDDENVEFNADAEVSPASEAAEATPTDPASAAAGTLSLVETVKLALVFAPLWFVSTWCLLESQRQALSTQTAVAFVSAAVAPVAALLLAGLFPSVAPDTSGRRGGRRTGSAEADAATLSKAACVLAGVAGALLIAWPQLLAWRHLFVGASTGSGLWGSVLAALGALCVALSLVGLRRRAPLLRSLPSLAMFFGFIGAVSCLTMWPGFFILHYSRLEQFQLPNATNWGRFVFHGLTGVALSEFLLVLGCYLTNSLAACMSCTLAVPLACVAGIAFFHRPGSEIWRLSVGGPLTVLAFVAALWLPRVGDPLLSAVIAFRDLTAGPAGVLTASSTAINDSGDSDGSFDADNNAIGYNDDSDGERLSRRQQRRSRRIVRHSASAVAASSVAGPSTSAGGSLL</sequence>
<evidence type="ECO:0000256" key="6">
    <source>
        <dbReference type="SAM" id="Phobius"/>
    </source>
</evidence>
<feature type="transmembrane region" description="Helical" evidence="6">
    <location>
        <begin position="539"/>
        <end position="559"/>
    </location>
</feature>
<keyword evidence="3 6" id="KW-1133">Transmembrane helix</keyword>
<evidence type="ECO:0000256" key="1">
    <source>
        <dbReference type="ARBA" id="ARBA00004141"/>
    </source>
</evidence>
<accession>A0A267GUU9</accession>
<evidence type="ECO:0000256" key="3">
    <source>
        <dbReference type="ARBA" id="ARBA00022989"/>
    </source>
</evidence>
<dbReference type="STRING" id="282301.A0A267GUU9"/>
<organism evidence="7 8">
    <name type="scientific">Macrostomum lignano</name>
    <dbReference type="NCBI Taxonomy" id="282301"/>
    <lineage>
        <taxon>Eukaryota</taxon>
        <taxon>Metazoa</taxon>
        <taxon>Spiralia</taxon>
        <taxon>Lophotrochozoa</taxon>
        <taxon>Platyhelminthes</taxon>
        <taxon>Rhabditophora</taxon>
        <taxon>Macrostomorpha</taxon>
        <taxon>Macrostomida</taxon>
        <taxon>Macrostomidae</taxon>
        <taxon>Macrostomum</taxon>
    </lineage>
</organism>
<feature type="transmembrane region" description="Helical" evidence="6">
    <location>
        <begin position="566"/>
        <end position="586"/>
    </location>
</feature>
<dbReference type="Proteomes" id="UP000215902">
    <property type="component" value="Unassembled WGS sequence"/>
</dbReference>
<name>A0A267GUU9_9PLAT</name>
<feature type="transmembrane region" description="Helical" evidence="6">
    <location>
        <begin position="382"/>
        <end position="406"/>
    </location>
</feature>
<feature type="transmembrane region" description="Helical" evidence="6">
    <location>
        <begin position="592"/>
        <end position="612"/>
    </location>
</feature>
<comment type="subcellular location">
    <subcellularLocation>
        <location evidence="1">Membrane</location>
        <topology evidence="1">Multi-pass membrane protein</topology>
    </subcellularLocation>
</comment>
<dbReference type="PANTHER" id="PTHR23051">
    <property type="entry name" value="SOLUTE CARRIER FAMILY 35, MEMBER F5"/>
    <property type="match status" value="1"/>
</dbReference>
<proteinExistence type="predicted"/>
<dbReference type="PANTHER" id="PTHR23051:SF0">
    <property type="entry name" value="SOLUTE CARRIER FAMILY 35 MEMBER F5"/>
    <property type="match status" value="1"/>
</dbReference>
<feature type="non-terminal residue" evidence="7">
    <location>
        <position position="1"/>
    </location>
</feature>
<evidence type="ECO:0000256" key="5">
    <source>
        <dbReference type="SAM" id="MobiDB-lite"/>
    </source>
</evidence>
<feature type="transmembrane region" description="Helical" evidence="6">
    <location>
        <begin position="466"/>
        <end position="485"/>
    </location>
</feature>
<feature type="transmembrane region" description="Helical" evidence="6">
    <location>
        <begin position="354"/>
        <end position="370"/>
    </location>
</feature>
<reference evidence="7 8" key="1">
    <citation type="submission" date="2017-06" db="EMBL/GenBank/DDBJ databases">
        <title>A platform for efficient transgenesis in Macrostomum lignano, a flatworm model organism for stem cell research.</title>
        <authorList>
            <person name="Berezikov E."/>
        </authorList>
    </citation>
    <scope>NUCLEOTIDE SEQUENCE [LARGE SCALE GENOMIC DNA]</scope>
    <source>
        <strain evidence="7">DV1</strain>
        <tissue evidence="7">Whole organism</tissue>
    </source>
</reference>
<feature type="region of interest" description="Disordered" evidence="5">
    <location>
        <begin position="648"/>
        <end position="679"/>
    </location>
</feature>
<evidence type="ECO:0000313" key="7">
    <source>
        <dbReference type="EMBL" id="PAA89800.1"/>
    </source>
</evidence>
<evidence type="ECO:0000256" key="2">
    <source>
        <dbReference type="ARBA" id="ARBA00022692"/>
    </source>
</evidence>
<dbReference type="OrthoDB" id="10041630at2759"/>
<dbReference type="EMBL" id="NIVC01000137">
    <property type="protein sequence ID" value="PAA89800.1"/>
    <property type="molecule type" value="Genomic_DNA"/>
</dbReference>
<feature type="transmembrane region" description="Helical" evidence="6">
    <location>
        <begin position="427"/>
        <end position="446"/>
    </location>
</feature>
<dbReference type="GO" id="GO:0016020">
    <property type="term" value="C:membrane"/>
    <property type="evidence" value="ECO:0007669"/>
    <property type="project" value="UniProtKB-SubCell"/>
</dbReference>
<feature type="transmembrane region" description="Helical" evidence="6">
    <location>
        <begin position="42"/>
        <end position="61"/>
    </location>
</feature>
<evidence type="ECO:0000313" key="8">
    <source>
        <dbReference type="Proteomes" id="UP000215902"/>
    </source>
</evidence>